<keyword evidence="3" id="KW-1185">Reference proteome</keyword>
<feature type="compositionally biased region" description="Basic residues" evidence="1">
    <location>
        <begin position="1"/>
        <end position="10"/>
    </location>
</feature>
<feature type="region of interest" description="Disordered" evidence="1">
    <location>
        <begin position="1"/>
        <end position="115"/>
    </location>
</feature>
<dbReference type="EMBL" id="SPHZ02000010">
    <property type="protein sequence ID" value="KAF0897282.1"/>
    <property type="molecule type" value="Genomic_DNA"/>
</dbReference>
<sequence>MKQQRRRIVRGRVAGGSGSSRDGSAGSTNRTGGGGDGGNPRGRVRCLTITTPSGGAGARDDTLGHYLRNPGARPRPAAKEETPVGPTPSARATSATTPRNQKAFPEVLESARVVA</sequence>
<accession>A0A6G1CAR0</accession>
<proteinExistence type="predicted"/>
<dbReference type="Proteomes" id="UP000479710">
    <property type="component" value="Unassembled WGS sequence"/>
</dbReference>
<evidence type="ECO:0000256" key="1">
    <source>
        <dbReference type="SAM" id="MobiDB-lite"/>
    </source>
</evidence>
<comment type="caution">
    <text evidence="2">The sequence shown here is derived from an EMBL/GenBank/DDBJ whole genome shotgun (WGS) entry which is preliminary data.</text>
</comment>
<protein>
    <submittedName>
        <fullName evidence="2">Uncharacterized protein</fullName>
    </submittedName>
</protein>
<evidence type="ECO:0000313" key="3">
    <source>
        <dbReference type="Proteomes" id="UP000479710"/>
    </source>
</evidence>
<gene>
    <name evidence="2" type="ORF">E2562_035181</name>
</gene>
<feature type="compositionally biased region" description="Low complexity" evidence="1">
    <location>
        <begin position="19"/>
        <end position="30"/>
    </location>
</feature>
<feature type="compositionally biased region" description="Low complexity" evidence="1">
    <location>
        <begin position="87"/>
        <end position="99"/>
    </location>
</feature>
<name>A0A6G1CAR0_9ORYZ</name>
<reference evidence="2 3" key="1">
    <citation type="submission" date="2019-11" db="EMBL/GenBank/DDBJ databases">
        <title>Whole genome sequence of Oryza granulata.</title>
        <authorList>
            <person name="Li W."/>
        </authorList>
    </citation>
    <scope>NUCLEOTIDE SEQUENCE [LARGE SCALE GENOMIC DNA]</scope>
    <source>
        <strain evidence="3">cv. Menghai</strain>
        <tissue evidence="2">Leaf</tissue>
    </source>
</reference>
<dbReference type="AlphaFoldDB" id="A0A6G1CAR0"/>
<evidence type="ECO:0000313" key="2">
    <source>
        <dbReference type="EMBL" id="KAF0897282.1"/>
    </source>
</evidence>
<feature type="compositionally biased region" description="Gly residues" evidence="1">
    <location>
        <begin position="31"/>
        <end position="40"/>
    </location>
</feature>
<organism evidence="2 3">
    <name type="scientific">Oryza meyeriana var. granulata</name>
    <dbReference type="NCBI Taxonomy" id="110450"/>
    <lineage>
        <taxon>Eukaryota</taxon>
        <taxon>Viridiplantae</taxon>
        <taxon>Streptophyta</taxon>
        <taxon>Embryophyta</taxon>
        <taxon>Tracheophyta</taxon>
        <taxon>Spermatophyta</taxon>
        <taxon>Magnoliopsida</taxon>
        <taxon>Liliopsida</taxon>
        <taxon>Poales</taxon>
        <taxon>Poaceae</taxon>
        <taxon>BOP clade</taxon>
        <taxon>Oryzoideae</taxon>
        <taxon>Oryzeae</taxon>
        <taxon>Oryzinae</taxon>
        <taxon>Oryza</taxon>
        <taxon>Oryza meyeriana</taxon>
    </lineage>
</organism>